<dbReference type="EMBL" id="BPRB01000317">
    <property type="protein sequence ID" value="GJE62416.1"/>
    <property type="molecule type" value="Genomic_DNA"/>
</dbReference>
<reference evidence="1" key="1">
    <citation type="journal article" date="2021" name="Front. Microbiol.">
        <title>Comprehensive Comparative Genomics and Phenotyping of Methylobacterium Species.</title>
        <authorList>
            <person name="Alessa O."/>
            <person name="Ogura Y."/>
            <person name="Fujitani Y."/>
            <person name="Takami H."/>
            <person name="Hayashi T."/>
            <person name="Sahin N."/>
            <person name="Tani A."/>
        </authorList>
    </citation>
    <scope>NUCLEOTIDE SEQUENCE</scope>
    <source>
        <strain evidence="1">DSM 23632</strain>
    </source>
</reference>
<dbReference type="Proteomes" id="UP001055057">
    <property type="component" value="Unassembled WGS sequence"/>
</dbReference>
<proteinExistence type="predicted"/>
<dbReference type="InterPro" id="IPR009218">
    <property type="entry name" value="HD_phosphohydro"/>
</dbReference>
<dbReference type="RefSeq" id="WP_238185051.1">
    <property type="nucleotide sequence ID" value="NZ_BPRB01000317.1"/>
</dbReference>
<gene>
    <name evidence="1" type="ORF">MPOCJGCO_4549</name>
</gene>
<protein>
    <recommendedName>
        <fullName evidence="3">Metal-dependent HD superfamily phosphohydrolase</fullName>
    </recommendedName>
</protein>
<evidence type="ECO:0008006" key="3">
    <source>
        <dbReference type="Google" id="ProtNLM"/>
    </source>
</evidence>
<accession>A0ABQ4U4N2</accession>
<evidence type="ECO:0000313" key="1">
    <source>
        <dbReference type="EMBL" id="GJE62416.1"/>
    </source>
</evidence>
<keyword evidence="2" id="KW-1185">Reference proteome</keyword>
<reference evidence="1" key="2">
    <citation type="submission" date="2021-08" db="EMBL/GenBank/DDBJ databases">
        <authorList>
            <person name="Tani A."/>
            <person name="Ola A."/>
            <person name="Ogura Y."/>
            <person name="Katsura K."/>
            <person name="Hayashi T."/>
        </authorList>
    </citation>
    <scope>NUCLEOTIDE SEQUENCE</scope>
    <source>
        <strain evidence="1">DSM 23632</strain>
    </source>
</reference>
<evidence type="ECO:0000313" key="2">
    <source>
        <dbReference type="Proteomes" id="UP001055057"/>
    </source>
</evidence>
<name>A0ABQ4U4N2_9HYPH</name>
<dbReference type="SUPFAM" id="SSF109604">
    <property type="entry name" value="HD-domain/PDEase-like"/>
    <property type="match status" value="1"/>
</dbReference>
<sequence length="197" mass="21128">MSFCLDAVFADLRARLAEPHRHYHGQAHIDAMLADLDARRGAFHDPEAVELAVWFHDAIYVPGALDNERASAALLRTAMAGLAPEQRLAAAEAMVLATERHDVPPGLPAPLSADLAAFLDMDMAVLGAEPAAYDRYAKGVAAEFVPVVGAIAYQLGRAAFLRGVLDDRKPLFHTPAGRALMDRPARANLGRELDGLG</sequence>
<organism evidence="1 2">
    <name type="scientific">Methylobacterium trifolii</name>
    <dbReference type="NCBI Taxonomy" id="1003092"/>
    <lineage>
        <taxon>Bacteria</taxon>
        <taxon>Pseudomonadati</taxon>
        <taxon>Pseudomonadota</taxon>
        <taxon>Alphaproteobacteria</taxon>
        <taxon>Hyphomicrobiales</taxon>
        <taxon>Methylobacteriaceae</taxon>
        <taxon>Methylobacterium</taxon>
    </lineage>
</organism>
<dbReference type="PANTHER" id="PTHR21174:SF0">
    <property type="entry name" value="HD PHOSPHOHYDROLASE FAMILY PROTEIN-RELATED"/>
    <property type="match status" value="1"/>
</dbReference>
<comment type="caution">
    <text evidence="1">The sequence shown here is derived from an EMBL/GenBank/DDBJ whole genome shotgun (WGS) entry which is preliminary data.</text>
</comment>
<dbReference type="PANTHER" id="PTHR21174">
    <property type="match status" value="1"/>
</dbReference>
<dbReference type="PIRSF" id="PIRSF035170">
    <property type="entry name" value="HD_phosphohydro"/>
    <property type="match status" value="1"/>
</dbReference>